<proteinExistence type="predicted"/>
<evidence type="ECO:0000313" key="3">
    <source>
        <dbReference type="EMBL" id="KAK7468038.1"/>
    </source>
</evidence>
<feature type="compositionally biased region" description="Basic and acidic residues" evidence="2">
    <location>
        <begin position="278"/>
        <end position="292"/>
    </location>
</feature>
<gene>
    <name evidence="3" type="ORF">BaRGS_00036742</name>
</gene>
<reference evidence="3 4" key="1">
    <citation type="journal article" date="2023" name="Sci. Data">
        <title>Genome assembly of the Korean intertidal mud-creeper Batillaria attramentaria.</title>
        <authorList>
            <person name="Patra A.K."/>
            <person name="Ho P.T."/>
            <person name="Jun S."/>
            <person name="Lee S.J."/>
            <person name="Kim Y."/>
            <person name="Won Y.J."/>
        </authorList>
    </citation>
    <scope>NUCLEOTIDE SEQUENCE [LARGE SCALE GENOMIC DNA]</scope>
    <source>
        <strain evidence="3">Wonlab-2016</strain>
    </source>
</reference>
<dbReference type="PANTHER" id="PTHR46769">
    <property type="entry name" value="POLYCYSTIC KIDNEY AND HEPATIC DISEASE 1 (AUTOSOMAL RECESSIVE)-LIKE 1"/>
    <property type="match status" value="1"/>
</dbReference>
<feature type="compositionally biased region" description="Polar residues" evidence="2">
    <location>
        <begin position="296"/>
        <end position="305"/>
    </location>
</feature>
<dbReference type="Proteomes" id="UP001519460">
    <property type="component" value="Unassembled WGS sequence"/>
</dbReference>
<feature type="region of interest" description="Disordered" evidence="2">
    <location>
        <begin position="275"/>
        <end position="305"/>
    </location>
</feature>
<name>A0ABD0JAM6_9CAEN</name>
<organism evidence="3 4">
    <name type="scientific">Batillaria attramentaria</name>
    <dbReference type="NCBI Taxonomy" id="370345"/>
    <lineage>
        <taxon>Eukaryota</taxon>
        <taxon>Metazoa</taxon>
        <taxon>Spiralia</taxon>
        <taxon>Lophotrochozoa</taxon>
        <taxon>Mollusca</taxon>
        <taxon>Gastropoda</taxon>
        <taxon>Caenogastropoda</taxon>
        <taxon>Sorbeoconcha</taxon>
        <taxon>Cerithioidea</taxon>
        <taxon>Batillariidae</taxon>
        <taxon>Batillaria</taxon>
    </lineage>
</organism>
<dbReference type="EMBL" id="JACVVK020000525">
    <property type="protein sequence ID" value="KAK7468038.1"/>
    <property type="molecule type" value="Genomic_DNA"/>
</dbReference>
<dbReference type="PANTHER" id="PTHR46769:SF2">
    <property type="entry name" value="FIBROCYSTIN-L ISOFORM 2 PRECURSOR-RELATED"/>
    <property type="match status" value="1"/>
</dbReference>
<comment type="caution">
    <text evidence="3">The sequence shown here is derived from an EMBL/GenBank/DDBJ whole genome shotgun (WGS) entry which is preliminary data.</text>
</comment>
<keyword evidence="1" id="KW-0732">Signal</keyword>
<evidence type="ECO:0000313" key="4">
    <source>
        <dbReference type="Proteomes" id="UP001519460"/>
    </source>
</evidence>
<sequence>MQFFFLCQLSFTSSVWNSIGKASSTLELQKGQKLKMVVTTSSSSSESEVAVTARLYNTVYLASQTGASRSEVQIFDFTSDVEQEVQHLVVTSSGQVNGRSEVQTLTVAGELSEYFVVGFHGAFTGPLTAQQTDSEALSGALNALPSMFGDEVTVTDTLSDTQRVYTITFPAARGNVAQLEAEPATNASGASPTVATKTEGESTLESFQLEFGGTVTKPIPPNASPAEVRSALKDSAGVRCPAAFRRGVSLMDCESASDCAGERVGHEEPFCGRFSARNPDRVYTRPNNDDWKGYSIDSNGKYVSS</sequence>
<evidence type="ECO:0000256" key="2">
    <source>
        <dbReference type="SAM" id="MobiDB-lite"/>
    </source>
</evidence>
<dbReference type="AlphaFoldDB" id="A0ABD0JAM6"/>
<protein>
    <submittedName>
        <fullName evidence="3">Uncharacterized protein</fullName>
    </submittedName>
</protein>
<evidence type="ECO:0000256" key="1">
    <source>
        <dbReference type="ARBA" id="ARBA00022729"/>
    </source>
</evidence>
<accession>A0ABD0JAM6</accession>
<dbReference type="InterPro" id="IPR052387">
    <property type="entry name" value="Fibrocystin"/>
</dbReference>
<keyword evidence="4" id="KW-1185">Reference proteome</keyword>